<dbReference type="InterPro" id="IPR045864">
    <property type="entry name" value="aa-tRNA-synth_II/BPL/LPL"/>
</dbReference>
<dbReference type="InterPro" id="IPR009061">
    <property type="entry name" value="DNA-bd_dom_put_sf"/>
</dbReference>
<comment type="caution">
    <text evidence="20">The sequence shown here is derived from an EMBL/GenBank/DDBJ whole genome shotgun (WGS) entry which is preliminary data.</text>
</comment>
<dbReference type="Gene3D" id="3.30.930.10">
    <property type="entry name" value="Bira Bifunctional Protein, Domain 2"/>
    <property type="match status" value="1"/>
</dbReference>
<accession>A0A198A748</accession>
<evidence type="ECO:0000256" key="9">
    <source>
        <dbReference type="ARBA" id="ARBA00022840"/>
    </source>
</evidence>
<dbReference type="FunFam" id="3.30.930.10:FF:000022">
    <property type="entry name" value="Phenylalanine--tRNA ligase beta subunit"/>
    <property type="match status" value="1"/>
</dbReference>
<dbReference type="FunFam" id="3.50.40.10:FF:000001">
    <property type="entry name" value="Phenylalanine--tRNA ligase beta subunit"/>
    <property type="match status" value="1"/>
</dbReference>
<feature type="binding site" evidence="15">
    <location>
        <position position="478"/>
    </location>
    <ligand>
        <name>Mg(2+)</name>
        <dbReference type="ChEBI" id="CHEBI:18420"/>
        <note>shared with alpha subunit</note>
    </ligand>
</feature>
<dbReference type="PROSITE" id="PS51483">
    <property type="entry name" value="B5"/>
    <property type="match status" value="1"/>
</dbReference>
<evidence type="ECO:0000256" key="6">
    <source>
        <dbReference type="ARBA" id="ARBA00022598"/>
    </source>
</evidence>
<dbReference type="Proteomes" id="UP000078454">
    <property type="component" value="Unassembled WGS sequence"/>
</dbReference>
<dbReference type="Pfam" id="PF03483">
    <property type="entry name" value="B3_4"/>
    <property type="match status" value="1"/>
</dbReference>
<dbReference type="InterPro" id="IPR036690">
    <property type="entry name" value="Fdx_antiC-bd_sf"/>
</dbReference>
<dbReference type="SMART" id="SM00896">
    <property type="entry name" value="FDX-ACB"/>
    <property type="match status" value="1"/>
</dbReference>
<feature type="domain" description="TRNA-binding" evidence="17">
    <location>
        <begin position="40"/>
        <end position="155"/>
    </location>
</feature>
<evidence type="ECO:0000259" key="17">
    <source>
        <dbReference type="PROSITE" id="PS50886"/>
    </source>
</evidence>
<dbReference type="InterPro" id="IPR033714">
    <property type="entry name" value="tRNA_bind_bactPheRS"/>
</dbReference>
<dbReference type="SMART" id="SM00874">
    <property type="entry name" value="B5"/>
    <property type="match status" value="1"/>
</dbReference>
<dbReference type="GO" id="GO:0000287">
    <property type="term" value="F:magnesium ion binding"/>
    <property type="evidence" value="ECO:0007669"/>
    <property type="project" value="UniProtKB-UniRule"/>
</dbReference>
<dbReference type="PROSITE" id="PS50886">
    <property type="entry name" value="TRBD"/>
    <property type="match status" value="1"/>
</dbReference>
<organism evidence="20 21">
    <name type="scientific">Paenibacillus oryzisoli</name>
    <dbReference type="NCBI Taxonomy" id="1850517"/>
    <lineage>
        <taxon>Bacteria</taxon>
        <taxon>Bacillati</taxon>
        <taxon>Bacillota</taxon>
        <taxon>Bacilli</taxon>
        <taxon>Bacillales</taxon>
        <taxon>Paenibacillaceae</taxon>
        <taxon>Paenibacillus</taxon>
    </lineage>
</organism>
<keyword evidence="13 15" id="KW-0030">Aminoacyl-tRNA synthetase</keyword>
<evidence type="ECO:0000256" key="16">
    <source>
        <dbReference type="PROSITE-ProRule" id="PRU00209"/>
    </source>
</evidence>
<dbReference type="InterPro" id="IPR005121">
    <property type="entry name" value="Fdx_antiC-bd"/>
</dbReference>
<feature type="binding site" evidence="15">
    <location>
        <position position="477"/>
    </location>
    <ligand>
        <name>Mg(2+)</name>
        <dbReference type="ChEBI" id="CHEBI:18420"/>
        <note>shared with alpha subunit</note>
    </ligand>
</feature>
<dbReference type="RefSeq" id="WP_068666176.1">
    <property type="nucleotide sequence ID" value="NZ_LYPB01000073.1"/>
</dbReference>
<dbReference type="Pfam" id="PF01588">
    <property type="entry name" value="tRNA_bind"/>
    <property type="match status" value="1"/>
</dbReference>
<keyword evidence="8 15" id="KW-0547">Nucleotide-binding</keyword>
<dbReference type="EC" id="6.1.1.20" evidence="15"/>
<dbReference type="Gene3D" id="3.30.56.10">
    <property type="match status" value="2"/>
</dbReference>
<comment type="similarity">
    <text evidence="2 15">Belongs to the phenylalanyl-tRNA synthetase beta subunit family. Type 1 subfamily.</text>
</comment>
<evidence type="ECO:0000256" key="11">
    <source>
        <dbReference type="ARBA" id="ARBA00022884"/>
    </source>
</evidence>
<protein>
    <recommendedName>
        <fullName evidence="15">Phenylalanine--tRNA ligase beta subunit</fullName>
        <ecNumber evidence="15">6.1.1.20</ecNumber>
    </recommendedName>
    <alternativeName>
        <fullName evidence="15">Phenylalanyl-tRNA synthetase beta subunit</fullName>
        <shortName evidence="15">PheRS</shortName>
    </alternativeName>
</protein>
<dbReference type="InterPro" id="IPR002547">
    <property type="entry name" value="tRNA-bd_dom"/>
</dbReference>
<evidence type="ECO:0000313" key="21">
    <source>
        <dbReference type="Proteomes" id="UP000078454"/>
    </source>
</evidence>
<evidence type="ECO:0000256" key="10">
    <source>
        <dbReference type="ARBA" id="ARBA00022842"/>
    </source>
</evidence>
<feature type="binding site" evidence="15">
    <location>
        <position position="468"/>
    </location>
    <ligand>
        <name>Mg(2+)</name>
        <dbReference type="ChEBI" id="CHEBI:18420"/>
        <note>shared with alpha subunit</note>
    </ligand>
</feature>
<dbReference type="AlphaFoldDB" id="A0A198A748"/>
<evidence type="ECO:0000256" key="8">
    <source>
        <dbReference type="ARBA" id="ARBA00022741"/>
    </source>
</evidence>
<dbReference type="Pfam" id="PF03484">
    <property type="entry name" value="B5"/>
    <property type="match status" value="1"/>
</dbReference>
<dbReference type="SUPFAM" id="SSF56037">
    <property type="entry name" value="PheT/TilS domain"/>
    <property type="match status" value="1"/>
</dbReference>
<dbReference type="GO" id="GO:0000049">
    <property type="term" value="F:tRNA binding"/>
    <property type="evidence" value="ECO:0007669"/>
    <property type="project" value="UniProtKB-UniRule"/>
</dbReference>
<feature type="domain" description="FDX-ACB" evidence="18">
    <location>
        <begin position="736"/>
        <end position="829"/>
    </location>
</feature>
<dbReference type="Gene3D" id="2.40.50.140">
    <property type="entry name" value="Nucleic acid-binding proteins"/>
    <property type="match status" value="1"/>
</dbReference>
<name>A0A198A748_9BACL</name>
<keyword evidence="5 16" id="KW-0820">tRNA-binding</keyword>
<keyword evidence="9 15" id="KW-0067">ATP-binding</keyword>
<dbReference type="FunFam" id="2.40.50.140:FF:000045">
    <property type="entry name" value="Phenylalanine--tRNA ligase beta subunit"/>
    <property type="match status" value="1"/>
</dbReference>
<dbReference type="InterPro" id="IPR004532">
    <property type="entry name" value="Phe-tRNA-ligase_IIc_bsu_bact"/>
</dbReference>
<dbReference type="GO" id="GO:0004826">
    <property type="term" value="F:phenylalanine-tRNA ligase activity"/>
    <property type="evidence" value="ECO:0007669"/>
    <property type="project" value="UniProtKB-UniRule"/>
</dbReference>
<dbReference type="InterPro" id="IPR020825">
    <property type="entry name" value="Phe-tRNA_synthase-like_B3/B4"/>
</dbReference>
<evidence type="ECO:0000259" key="19">
    <source>
        <dbReference type="PROSITE" id="PS51483"/>
    </source>
</evidence>
<dbReference type="Pfam" id="PF03147">
    <property type="entry name" value="FDX-ACB"/>
    <property type="match status" value="1"/>
</dbReference>
<dbReference type="SMART" id="SM00873">
    <property type="entry name" value="B3_4"/>
    <property type="match status" value="1"/>
</dbReference>
<dbReference type="NCBIfam" id="TIGR00472">
    <property type="entry name" value="pheT_bact"/>
    <property type="match status" value="1"/>
</dbReference>
<dbReference type="PROSITE" id="PS51447">
    <property type="entry name" value="FDX_ACB"/>
    <property type="match status" value="1"/>
</dbReference>
<dbReference type="FunFam" id="3.30.70.380:FF:000001">
    <property type="entry name" value="Phenylalanine--tRNA ligase beta subunit"/>
    <property type="match status" value="1"/>
</dbReference>
<proteinExistence type="inferred from homology"/>
<reference evidence="20 21" key="1">
    <citation type="submission" date="2016-05" db="EMBL/GenBank/DDBJ databases">
        <title>Paenibacillus sp. 1ZS3-15 nov., isolated from the rhizosphere soil.</title>
        <authorList>
            <person name="Zhang X.X."/>
            <person name="Zhang J."/>
        </authorList>
    </citation>
    <scope>NUCLEOTIDE SEQUENCE [LARGE SCALE GENOMIC DNA]</scope>
    <source>
        <strain evidence="20 21">1ZS3-15</strain>
    </source>
</reference>
<dbReference type="Gene3D" id="3.50.40.10">
    <property type="entry name" value="Phenylalanyl-trna Synthetase, Chain B, domain 3"/>
    <property type="match status" value="1"/>
</dbReference>
<dbReference type="STRING" id="1850517.A8708_01760"/>
<dbReference type="InterPro" id="IPR041616">
    <property type="entry name" value="PheRS_beta_core"/>
</dbReference>
<evidence type="ECO:0000256" key="5">
    <source>
        <dbReference type="ARBA" id="ARBA00022555"/>
    </source>
</evidence>
<dbReference type="PANTHER" id="PTHR10947:SF0">
    <property type="entry name" value="PHENYLALANINE--TRNA LIGASE BETA SUBUNIT"/>
    <property type="match status" value="1"/>
</dbReference>
<comment type="cofactor">
    <cofactor evidence="15">
        <name>Mg(2+)</name>
        <dbReference type="ChEBI" id="CHEBI:18420"/>
    </cofactor>
    <text evidence="15">Binds 2 magnesium ions per tetramer.</text>
</comment>
<dbReference type="SUPFAM" id="SSF50249">
    <property type="entry name" value="Nucleic acid-binding proteins"/>
    <property type="match status" value="1"/>
</dbReference>
<dbReference type="NCBIfam" id="NF045760">
    <property type="entry name" value="YtpR"/>
    <property type="match status" value="1"/>
</dbReference>
<evidence type="ECO:0000256" key="14">
    <source>
        <dbReference type="ARBA" id="ARBA00049255"/>
    </source>
</evidence>
<feature type="domain" description="B5" evidence="19">
    <location>
        <begin position="414"/>
        <end position="490"/>
    </location>
</feature>
<dbReference type="GO" id="GO:0009328">
    <property type="term" value="C:phenylalanine-tRNA ligase complex"/>
    <property type="evidence" value="ECO:0007669"/>
    <property type="project" value="TreeGrafter"/>
</dbReference>
<evidence type="ECO:0000313" key="20">
    <source>
        <dbReference type="EMBL" id="OAS16977.1"/>
    </source>
</evidence>
<dbReference type="GO" id="GO:0140096">
    <property type="term" value="F:catalytic activity, acting on a protein"/>
    <property type="evidence" value="ECO:0007669"/>
    <property type="project" value="UniProtKB-ARBA"/>
</dbReference>
<comment type="subcellular location">
    <subcellularLocation>
        <location evidence="1 15">Cytoplasm</location>
    </subcellularLocation>
</comment>
<dbReference type="SUPFAM" id="SSF54991">
    <property type="entry name" value="Anticodon-binding domain of PheRS"/>
    <property type="match status" value="1"/>
</dbReference>
<dbReference type="GO" id="GO:0006432">
    <property type="term" value="P:phenylalanyl-tRNA aminoacylation"/>
    <property type="evidence" value="ECO:0007669"/>
    <property type="project" value="UniProtKB-UniRule"/>
</dbReference>
<gene>
    <name evidence="15" type="primary">pheT</name>
    <name evidence="20" type="ORF">A8708_01760</name>
</gene>
<dbReference type="HAMAP" id="MF_00283">
    <property type="entry name" value="Phe_tRNA_synth_beta1"/>
    <property type="match status" value="1"/>
</dbReference>
<evidence type="ECO:0000256" key="12">
    <source>
        <dbReference type="ARBA" id="ARBA00022917"/>
    </source>
</evidence>
<evidence type="ECO:0000256" key="7">
    <source>
        <dbReference type="ARBA" id="ARBA00022723"/>
    </source>
</evidence>
<dbReference type="InterPro" id="IPR045060">
    <property type="entry name" value="Phe-tRNA-ligase_IIc_bsu"/>
</dbReference>
<dbReference type="GO" id="GO:0005524">
    <property type="term" value="F:ATP binding"/>
    <property type="evidence" value="ECO:0007669"/>
    <property type="project" value="UniProtKB-UniRule"/>
</dbReference>
<dbReference type="InterPro" id="IPR005147">
    <property type="entry name" value="tRNA_synthase_B5-dom"/>
</dbReference>
<evidence type="ECO:0000256" key="4">
    <source>
        <dbReference type="ARBA" id="ARBA00022490"/>
    </source>
</evidence>
<evidence type="ECO:0000256" key="13">
    <source>
        <dbReference type="ARBA" id="ARBA00023146"/>
    </source>
</evidence>
<dbReference type="CDD" id="cd02796">
    <property type="entry name" value="tRNA_bind_bactPheRS"/>
    <property type="match status" value="1"/>
</dbReference>
<evidence type="ECO:0000256" key="1">
    <source>
        <dbReference type="ARBA" id="ARBA00004496"/>
    </source>
</evidence>
<evidence type="ECO:0000256" key="15">
    <source>
        <dbReference type="HAMAP-Rule" id="MF_00283"/>
    </source>
</evidence>
<evidence type="ECO:0000256" key="3">
    <source>
        <dbReference type="ARBA" id="ARBA00011209"/>
    </source>
</evidence>
<sequence>MKVSYQWLSEYVDVTGFTAEELAEKLTRSGIEVDIVEDRNKGVSNVVVGFVKSREKHPDADKLSVCVIDAGQGEDLQIVCGAKNIDAGQKVPVAMIGAVLPGGLEIKRAKLRGVESQGMICSAKELGLNDKLLPKEIQEGILVLPEDTEIGQSILDVLAISDKVMDLDLTPNRSDCLSMLGAAYEIAAILGREVKLPDAEAALQAAGNAGVKAADRISVKITAAEQCTHYAARLIEGVRVGTSPLWIQNRLMAAGIRPINNIVDITNFVMLEYGQPLHAFDAEQLNNGHIDVRLAEAAEKLVTLDDVERILEPHMLLVTDGTKPVAIAGVMGGANSEVTEGTSRILLESAKFAGSSVRRTSRQLGLRSEASLRFEKEVNPESVIPALNRAAALIAQYAGGLVADGIVEAASGTHKSVSIELGADRVNNYLGTALSLAEMGQILSRLHFTFEQAGEGKLLVHVPSRRGDITRDVDLIEEVARLFGYDNIPTTLMTGVTTPGSLSKEQSIRRITRNILTQSGLNEVITYSFTNPRSHVGTGAEVNAQAQIDAIPGLFPNAKPISLAMPMSEDRSQLRTSLVPHLLDVVSYNRNRTMDDVAIFEIGKAFITDESTLTALPQEKLLLSIVLTGKRRQAHWAQKSEAVDFYDIKGIFDRLVGYLGIKGLTYTSAAPEGFHPGRTAEIVLPSAEGPKVIGHVGQLHPTAQQQRDLDDTYVLEVELAPILETAGEEIVYKLLPRYPSIGRDIAVVVNTSVPVGLMEQAISEVAGELLESIQVFDIYTGERLGTNRKSVAIALVYRHGDRTLLDEEVTELHAKVVATLEQQFEAELRK</sequence>
<evidence type="ECO:0000256" key="2">
    <source>
        <dbReference type="ARBA" id="ARBA00008653"/>
    </source>
</evidence>
<dbReference type="InterPro" id="IPR005146">
    <property type="entry name" value="B3/B4_tRNA-bd"/>
</dbReference>
<dbReference type="PANTHER" id="PTHR10947">
    <property type="entry name" value="PHENYLALANYL-TRNA SYNTHETASE BETA CHAIN AND LEUCINE-RICH REPEAT-CONTAINING PROTEIN 47"/>
    <property type="match status" value="1"/>
</dbReference>
<feature type="binding site" evidence="15">
    <location>
        <position position="474"/>
    </location>
    <ligand>
        <name>Mg(2+)</name>
        <dbReference type="ChEBI" id="CHEBI:18420"/>
        <note>shared with alpha subunit</note>
    </ligand>
</feature>
<keyword evidence="6 15" id="KW-0436">Ligase</keyword>
<comment type="catalytic activity">
    <reaction evidence="14 15">
        <text>tRNA(Phe) + L-phenylalanine + ATP = L-phenylalanyl-tRNA(Phe) + AMP + diphosphate + H(+)</text>
        <dbReference type="Rhea" id="RHEA:19413"/>
        <dbReference type="Rhea" id="RHEA-COMP:9668"/>
        <dbReference type="Rhea" id="RHEA-COMP:9699"/>
        <dbReference type="ChEBI" id="CHEBI:15378"/>
        <dbReference type="ChEBI" id="CHEBI:30616"/>
        <dbReference type="ChEBI" id="CHEBI:33019"/>
        <dbReference type="ChEBI" id="CHEBI:58095"/>
        <dbReference type="ChEBI" id="CHEBI:78442"/>
        <dbReference type="ChEBI" id="CHEBI:78531"/>
        <dbReference type="ChEBI" id="CHEBI:456215"/>
        <dbReference type="EC" id="6.1.1.20"/>
    </reaction>
</comment>
<dbReference type="SUPFAM" id="SSF46955">
    <property type="entry name" value="Putative DNA-binding domain"/>
    <property type="match status" value="1"/>
</dbReference>
<dbReference type="InterPro" id="IPR012340">
    <property type="entry name" value="NA-bd_OB-fold"/>
</dbReference>
<keyword evidence="12 15" id="KW-0648">Protein biosynthesis</keyword>
<keyword evidence="7 15" id="KW-0479">Metal-binding</keyword>
<dbReference type="EMBL" id="LYPB01000073">
    <property type="protein sequence ID" value="OAS16977.1"/>
    <property type="molecule type" value="Genomic_DNA"/>
</dbReference>
<dbReference type="Gene3D" id="3.30.70.380">
    <property type="entry name" value="Ferrodoxin-fold anticodon-binding domain"/>
    <property type="match status" value="1"/>
</dbReference>
<evidence type="ECO:0000259" key="18">
    <source>
        <dbReference type="PROSITE" id="PS51447"/>
    </source>
</evidence>
<dbReference type="Pfam" id="PF17759">
    <property type="entry name" value="tRNA_synthFbeta"/>
    <property type="match status" value="1"/>
</dbReference>
<keyword evidence="10 15" id="KW-0460">Magnesium</keyword>
<keyword evidence="11 16" id="KW-0694">RNA-binding</keyword>
<keyword evidence="4 15" id="KW-0963">Cytoplasm</keyword>
<dbReference type="CDD" id="cd00769">
    <property type="entry name" value="PheRS_beta_core"/>
    <property type="match status" value="1"/>
</dbReference>
<dbReference type="GO" id="GO:0016740">
    <property type="term" value="F:transferase activity"/>
    <property type="evidence" value="ECO:0007669"/>
    <property type="project" value="UniProtKB-ARBA"/>
</dbReference>
<comment type="subunit">
    <text evidence="3 15">Tetramer of two alpha and two beta subunits.</text>
</comment>
<keyword evidence="21" id="KW-1185">Reference proteome</keyword>
<dbReference type="SUPFAM" id="SSF55681">
    <property type="entry name" value="Class II aaRS and biotin synthetases"/>
    <property type="match status" value="1"/>
</dbReference>
<dbReference type="OrthoDB" id="9805455at2"/>